<reference evidence="6 7" key="1">
    <citation type="journal article" date="2015" name="Nature">
        <title>rRNA introns, odd ribosomes, and small enigmatic genomes across a large radiation of phyla.</title>
        <authorList>
            <person name="Brown C.T."/>
            <person name="Hug L.A."/>
            <person name="Thomas B.C."/>
            <person name="Sharon I."/>
            <person name="Castelle C.J."/>
            <person name="Singh A."/>
            <person name="Wilkins M.J."/>
            <person name="Williams K.H."/>
            <person name="Banfield J.F."/>
        </authorList>
    </citation>
    <scope>NUCLEOTIDE SEQUENCE [LARGE SCALE GENOMIC DNA]</scope>
</reference>
<dbReference type="EMBL" id="LBVL01000001">
    <property type="protein sequence ID" value="KKQ86138.1"/>
    <property type="molecule type" value="Genomic_DNA"/>
</dbReference>
<keyword evidence="4" id="KW-0812">Transmembrane</keyword>
<sequence>MIDPKLSIIIPVFNEEKEIVLCLKSLAKQTYKNLEIIVVDDGSVDKTTEIISKFQVPNSKLIFLKQKHEGPGEARNLGVKHASGDILVFVDADMTFDRNFLKHLVKPIVIGKAKGTFSKQEYVSNWNNVWARCWNINEGWENKRRHSKDYPDKQKVFRAILKSEFDKVGGFTPGGYTDDYSLSEKLGYRAITVNGSIFYHKNPDTLIEVYKHAKWVGKRDYKLGRIGLFVALFRSSLPVSILIGLVKAAVNFQPAFIIFKIIYDVGLFVGILELLITGKAAK</sequence>
<keyword evidence="2" id="KW-0328">Glycosyltransferase</keyword>
<feature type="transmembrane region" description="Helical" evidence="4">
    <location>
        <begin position="256"/>
        <end position="276"/>
    </location>
</feature>
<feature type="transmembrane region" description="Helical" evidence="4">
    <location>
        <begin position="226"/>
        <end position="250"/>
    </location>
</feature>
<accession>A0A0G0L2F8</accession>
<feature type="domain" description="Glycosyltransferase 2-like" evidence="5">
    <location>
        <begin position="7"/>
        <end position="145"/>
    </location>
</feature>
<evidence type="ECO:0000256" key="2">
    <source>
        <dbReference type="ARBA" id="ARBA00022676"/>
    </source>
</evidence>
<dbReference type="SUPFAM" id="SSF53448">
    <property type="entry name" value="Nucleotide-diphospho-sugar transferases"/>
    <property type="match status" value="1"/>
</dbReference>
<comment type="caution">
    <text evidence="6">The sequence shown here is derived from an EMBL/GenBank/DDBJ whole genome shotgun (WGS) entry which is preliminary data.</text>
</comment>
<dbReference type="Gene3D" id="3.90.550.10">
    <property type="entry name" value="Spore Coat Polysaccharide Biosynthesis Protein SpsA, Chain A"/>
    <property type="match status" value="1"/>
</dbReference>
<protein>
    <recommendedName>
        <fullName evidence="5">Glycosyltransferase 2-like domain-containing protein</fullName>
    </recommendedName>
</protein>
<dbReference type="STRING" id="1618570.UT08_C0001G0004"/>
<keyword evidence="4" id="KW-0472">Membrane</keyword>
<evidence type="ECO:0000313" key="6">
    <source>
        <dbReference type="EMBL" id="KKQ86138.1"/>
    </source>
</evidence>
<dbReference type="InterPro" id="IPR029044">
    <property type="entry name" value="Nucleotide-diphossugar_trans"/>
</dbReference>
<dbReference type="PANTHER" id="PTHR43630">
    <property type="entry name" value="POLY-BETA-1,6-N-ACETYL-D-GLUCOSAMINE SYNTHASE"/>
    <property type="match status" value="1"/>
</dbReference>
<comment type="similarity">
    <text evidence="1">Belongs to the glycosyltransferase 2 family.</text>
</comment>
<dbReference type="PANTHER" id="PTHR43630:SF1">
    <property type="entry name" value="POLY-BETA-1,6-N-ACETYL-D-GLUCOSAMINE SYNTHASE"/>
    <property type="match status" value="1"/>
</dbReference>
<dbReference type="GO" id="GO:0016757">
    <property type="term" value="F:glycosyltransferase activity"/>
    <property type="evidence" value="ECO:0007669"/>
    <property type="project" value="UniProtKB-KW"/>
</dbReference>
<dbReference type="InterPro" id="IPR001173">
    <property type="entry name" value="Glyco_trans_2-like"/>
</dbReference>
<proteinExistence type="inferred from homology"/>
<evidence type="ECO:0000256" key="1">
    <source>
        <dbReference type="ARBA" id="ARBA00006739"/>
    </source>
</evidence>
<dbReference type="AlphaFoldDB" id="A0A0G0L2F8"/>
<keyword evidence="4" id="KW-1133">Transmembrane helix</keyword>
<keyword evidence="3" id="KW-0808">Transferase</keyword>
<gene>
    <name evidence="6" type="ORF">UT08_C0001G0004</name>
</gene>
<dbReference type="CDD" id="cd00761">
    <property type="entry name" value="Glyco_tranf_GTA_type"/>
    <property type="match status" value="1"/>
</dbReference>
<dbReference type="Pfam" id="PF00535">
    <property type="entry name" value="Glycos_transf_2"/>
    <property type="match status" value="1"/>
</dbReference>
<name>A0A0G0L2F8_9BACT</name>
<evidence type="ECO:0000259" key="5">
    <source>
        <dbReference type="Pfam" id="PF00535"/>
    </source>
</evidence>
<dbReference type="Proteomes" id="UP000034081">
    <property type="component" value="Unassembled WGS sequence"/>
</dbReference>
<evidence type="ECO:0000256" key="3">
    <source>
        <dbReference type="ARBA" id="ARBA00022679"/>
    </source>
</evidence>
<evidence type="ECO:0000313" key="7">
    <source>
        <dbReference type="Proteomes" id="UP000034081"/>
    </source>
</evidence>
<evidence type="ECO:0000256" key="4">
    <source>
        <dbReference type="SAM" id="Phobius"/>
    </source>
</evidence>
<organism evidence="6 7">
    <name type="scientific">Candidatus Woesebacteria bacterium GW2011_GWB1_38_8</name>
    <dbReference type="NCBI Taxonomy" id="1618570"/>
    <lineage>
        <taxon>Bacteria</taxon>
        <taxon>Candidatus Woeseibacteriota</taxon>
    </lineage>
</organism>